<dbReference type="Proteomes" id="UP000835052">
    <property type="component" value="Unassembled WGS sequence"/>
</dbReference>
<name>A0A8S1H2G0_9PELO</name>
<reference evidence="2" key="1">
    <citation type="submission" date="2020-10" db="EMBL/GenBank/DDBJ databases">
        <authorList>
            <person name="Kikuchi T."/>
        </authorList>
    </citation>
    <scope>NUCLEOTIDE SEQUENCE</scope>
    <source>
        <strain evidence="2">NKZ352</strain>
    </source>
</reference>
<feature type="compositionally biased region" description="Basic and acidic residues" evidence="1">
    <location>
        <begin position="28"/>
        <end position="45"/>
    </location>
</feature>
<evidence type="ECO:0000256" key="1">
    <source>
        <dbReference type="SAM" id="MobiDB-lite"/>
    </source>
</evidence>
<organism evidence="2 3">
    <name type="scientific">Caenorhabditis auriculariae</name>
    <dbReference type="NCBI Taxonomy" id="2777116"/>
    <lineage>
        <taxon>Eukaryota</taxon>
        <taxon>Metazoa</taxon>
        <taxon>Ecdysozoa</taxon>
        <taxon>Nematoda</taxon>
        <taxon>Chromadorea</taxon>
        <taxon>Rhabditida</taxon>
        <taxon>Rhabditina</taxon>
        <taxon>Rhabditomorpha</taxon>
        <taxon>Rhabditoidea</taxon>
        <taxon>Rhabditidae</taxon>
        <taxon>Peloderinae</taxon>
        <taxon>Caenorhabditis</taxon>
    </lineage>
</organism>
<evidence type="ECO:0000313" key="2">
    <source>
        <dbReference type="EMBL" id="CAD6187540.1"/>
    </source>
</evidence>
<proteinExistence type="predicted"/>
<feature type="region of interest" description="Disordered" evidence="1">
    <location>
        <begin position="1"/>
        <end position="45"/>
    </location>
</feature>
<sequence length="81" mass="9234">MSSGRIKDSEESRDAPSADTLDLPDIVRFGDHEPRPHRDPGAEHHSFLYHPSVMGSLEKLIRSFNLLSEKLGRYYKKALVE</sequence>
<dbReference type="AlphaFoldDB" id="A0A8S1H2G0"/>
<gene>
    <name evidence="2" type="ORF">CAUJ_LOCUS3459</name>
</gene>
<keyword evidence="3" id="KW-1185">Reference proteome</keyword>
<evidence type="ECO:0000313" key="3">
    <source>
        <dbReference type="Proteomes" id="UP000835052"/>
    </source>
</evidence>
<comment type="caution">
    <text evidence="2">The sequence shown here is derived from an EMBL/GenBank/DDBJ whole genome shotgun (WGS) entry which is preliminary data.</text>
</comment>
<protein>
    <submittedName>
        <fullName evidence="2">Uncharacterized protein</fullName>
    </submittedName>
</protein>
<accession>A0A8S1H2G0</accession>
<dbReference type="OrthoDB" id="5864037at2759"/>
<feature type="compositionally biased region" description="Basic and acidic residues" evidence="1">
    <location>
        <begin position="1"/>
        <end position="16"/>
    </location>
</feature>
<dbReference type="EMBL" id="CAJGYM010000006">
    <property type="protein sequence ID" value="CAD6187540.1"/>
    <property type="molecule type" value="Genomic_DNA"/>
</dbReference>